<organism evidence="1 2">
    <name type="scientific">Granulicatella adiacens ATCC 49175</name>
    <dbReference type="NCBI Taxonomy" id="638301"/>
    <lineage>
        <taxon>Bacteria</taxon>
        <taxon>Bacillati</taxon>
        <taxon>Bacillota</taxon>
        <taxon>Bacilli</taxon>
        <taxon>Lactobacillales</taxon>
        <taxon>Carnobacteriaceae</taxon>
        <taxon>Granulicatella</taxon>
    </lineage>
</organism>
<keyword evidence="2" id="KW-1185">Reference proteome</keyword>
<evidence type="ECO:0000313" key="1">
    <source>
        <dbReference type="EMBL" id="EEW37739.1"/>
    </source>
</evidence>
<name>C8NF30_9LACT</name>
<dbReference type="EMBL" id="ACKZ01000012">
    <property type="protein sequence ID" value="EEW37739.1"/>
    <property type="molecule type" value="Genomic_DNA"/>
</dbReference>
<gene>
    <name evidence="1" type="ORF">HMPREF0444_0525</name>
</gene>
<evidence type="ECO:0000313" key="2">
    <source>
        <dbReference type="Proteomes" id="UP000005926"/>
    </source>
</evidence>
<dbReference type="eggNOG" id="ENOG5030SMC">
    <property type="taxonomic scope" value="Bacteria"/>
</dbReference>
<dbReference type="STRING" id="638301.HMPREF0444_0525"/>
<dbReference type="HOGENOM" id="CLU_1728533_0_0_9"/>
<sequence length="157" mass="17968">MKKVMSGLRFVFRNGETWTINRRLIGDLWIKKVTTSFGRINGGEFQEIHPCESLRIEILPEADHVMSEDINLGGLELGMFERVKKYSDIELMDILYLDGNHPKSDVVVETDRVYFPYSPVDEDGNDNKFQSSAIGSHGNLFIVIDPEKSVEDIYPEI</sequence>
<accession>C8NF30</accession>
<comment type="caution">
    <text evidence="1">The sequence shown here is derived from an EMBL/GenBank/DDBJ whole genome shotgun (WGS) entry which is preliminary data.</text>
</comment>
<protein>
    <submittedName>
        <fullName evidence="1">Uncharacterized protein</fullName>
    </submittedName>
</protein>
<dbReference type="GeneID" id="78413142"/>
<dbReference type="Proteomes" id="UP000005926">
    <property type="component" value="Unassembled WGS sequence"/>
</dbReference>
<reference evidence="1 2" key="1">
    <citation type="submission" date="2009-08" db="EMBL/GenBank/DDBJ databases">
        <authorList>
            <person name="Muzny D."/>
            <person name="Qin X."/>
            <person name="Deng J."/>
            <person name="Jiang H."/>
            <person name="Liu Y."/>
            <person name="Qu J."/>
            <person name="Song X.-Z."/>
            <person name="Zhang L."/>
            <person name="Thornton R."/>
            <person name="Coyle M."/>
            <person name="Francisco L."/>
            <person name="Jackson L."/>
            <person name="Javaid M."/>
            <person name="Korchina V."/>
            <person name="Kovar C."/>
            <person name="Mata R."/>
            <person name="Mathew T."/>
            <person name="Ngo R."/>
            <person name="Nguyen L."/>
            <person name="Nguyen N."/>
            <person name="Okwuonu G."/>
            <person name="Ongeri F."/>
            <person name="Pham C."/>
            <person name="Simmons D."/>
            <person name="Wilczek-Boney K."/>
            <person name="Hale W."/>
            <person name="Jakkamsetti A."/>
            <person name="Pham P."/>
            <person name="Ruth R."/>
            <person name="San Lucas F."/>
            <person name="Warren J."/>
            <person name="Zhang J."/>
            <person name="Zhao Z."/>
            <person name="Zhou C."/>
            <person name="Zhu D."/>
            <person name="Lee S."/>
            <person name="Bess C."/>
            <person name="Blankenburg K."/>
            <person name="Forbes L."/>
            <person name="Fu Q."/>
            <person name="Gubbala S."/>
            <person name="Hirani K."/>
            <person name="Jayaseelan J.C."/>
            <person name="Lara F."/>
            <person name="Munidasa M."/>
            <person name="Palculict T."/>
            <person name="Patil S."/>
            <person name="Pu L.-L."/>
            <person name="Saada N."/>
            <person name="Tang L."/>
            <person name="Weissenberger G."/>
            <person name="Zhu Y."/>
            <person name="Hemphill L."/>
            <person name="Shang Y."/>
            <person name="Youmans B."/>
            <person name="Ayvaz T."/>
            <person name="Ross M."/>
            <person name="Santibanez J."/>
            <person name="Aqrawi P."/>
            <person name="Gross S."/>
            <person name="Joshi V."/>
            <person name="Fowler G."/>
            <person name="Nazareth L."/>
            <person name="Reid J."/>
            <person name="Worley K."/>
            <person name="Petrosino J."/>
            <person name="Highlander S."/>
            <person name="Gibbs R."/>
        </authorList>
    </citation>
    <scope>NUCLEOTIDE SEQUENCE [LARGE SCALE GENOMIC DNA]</scope>
    <source>
        <strain evidence="1 2">ATCC 49175</strain>
    </source>
</reference>
<dbReference type="AlphaFoldDB" id="C8NF30"/>
<dbReference type="RefSeq" id="WP_005605696.1">
    <property type="nucleotide sequence ID" value="NZ_CP102283.1"/>
</dbReference>
<proteinExistence type="predicted"/>